<keyword evidence="10" id="KW-1185">Reference proteome</keyword>
<evidence type="ECO:0000256" key="7">
    <source>
        <dbReference type="SAM" id="MobiDB-lite"/>
    </source>
</evidence>
<sequence length="855" mass="96772">MELWHTQSAGPGRTRESAHRSRILTATSGNAQGYATGTKNHLDFRKPCNGNNRAVSEPQYPLSVPVLGSNDKQRLGRLLHDRPYLRNPKYLNWRNRKRYDRGKDGKPVWPAYIEESFQNAMGRHKKSQYGKLHGRNELIAEWILQDTGEIRSRKQVSSHIQVLTNLLKGDPDWVALTVATEDSNLETDDSPDFYFDSIADQVRLQRQLTAQTKRQSGDSKIWVNFLSERHSLERLSFDMWVGLPENYAKAMHNYSRLQNSQCTTPSVPLENFKDWRGKFPDLEPIIGSPTDEQFDIIVVKSRFSLMADFPPQTAKLVHTLCLDFRNAAKDNIHALEELQVWSCVNHMYVQGQTLQTKEHKQCQVNDVGVVSLAFEVGWWASQFTNFTKRRKEAEDTKDESALTTADDYSKGLFRNLTVMQEVYAAPHAEGPKKRMAVLLWVFSQASKGHAGITSWQKVVPPPHRMSINSPLPPKLESLPPLLLDSYVTSSFDSDMTDQDFSHHDTQNTMPLSPTIYETSAYHSGFTPLNTMSNDPLRYFDFASSGMGFTPKPPTFTDSKCETFDFAAPIQPVASFAPVQHTMTGHNTMPTTFQLPSNHNITNTAPFHIPHQVEMSSPDRGQRRSFVNFDMSAHHMLQAQLGPDMEDNYQVQDVDAGDVGQYADSTPTPPELESQDPDIGMSFESQQSMVGHMDHLELDMEEEQMSQAVIANLEKNSMTDHSVAFHSPKAIRPPLMAHHSFAGILNHNIHSHTPARFHNLDTLSEPDHEHLAFDTPVRNDFARLINNHTQYESPGDLFGDHHPIIDQMAFPGVDFDTTIGRSQSQPVLPSTDDSALHFNTPMHERNALPDVKVEQL</sequence>
<feature type="compositionally biased region" description="Polar residues" evidence="7">
    <location>
        <begin position="819"/>
        <end position="832"/>
    </location>
</feature>
<dbReference type="InterPro" id="IPR000818">
    <property type="entry name" value="TEA/ATTS_dom"/>
</dbReference>
<keyword evidence="5" id="KW-0539">Nucleus</keyword>
<dbReference type="Proteomes" id="UP001345013">
    <property type="component" value="Unassembled WGS sequence"/>
</dbReference>
<comment type="subcellular location">
    <subcellularLocation>
        <location evidence="1">Nucleus</location>
    </subcellularLocation>
</comment>
<reference evidence="9 10" key="1">
    <citation type="submission" date="2023-08" db="EMBL/GenBank/DDBJ databases">
        <title>Black Yeasts Isolated from many extreme environments.</title>
        <authorList>
            <person name="Coleine C."/>
            <person name="Stajich J.E."/>
            <person name="Selbmann L."/>
        </authorList>
    </citation>
    <scope>NUCLEOTIDE SEQUENCE [LARGE SCALE GENOMIC DNA]</scope>
    <source>
        <strain evidence="9 10">CCFEE 5885</strain>
    </source>
</reference>
<evidence type="ECO:0000313" key="10">
    <source>
        <dbReference type="Proteomes" id="UP001345013"/>
    </source>
</evidence>
<evidence type="ECO:0000256" key="5">
    <source>
        <dbReference type="ARBA" id="ARBA00023242"/>
    </source>
</evidence>
<feature type="domain" description="TEA" evidence="8">
    <location>
        <begin position="102"/>
        <end position="170"/>
    </location>
</feature>
<dbReference type="InterPro" id="IPR050937">
    <property type="entry name" value="TEC1_TEAD_TF"/>
</dbReference>
<keyword evidence="4" id="KW-0804">Transcription</keyword>
<feature type="region of interest" description="Disordered" evidence="7">
    <location>
        <begin position="819"/>
        <end position="855"/>
    </location>
</feature>
<accession>A0ABR0K4R4</accession>
<proteinExistence type="inferred from homology"/>
<evidence type="ECO:0000256" key="1">
    <source>
        <dbReference type="ARBA" id="ARBA00004123"/>
    </source>
</evidence>
<evidence type="ECO:0000259" key="8">
    <source>
        <dbReference type="PROSITE" id="PS51088"/>
    </source>
</evidence>
<dbReference type="SMART" id="SM00426">
    <property type="entry name" value="TEA"/>
    <property type="match status" value="1"/>
</dbReference>
<evidence type="ECO:0000256" key="3">
    <source>
        <dbReference type="ARBA" id="ARBA00023015"/>
    </source>
</evidence>
<protein>
    <recommendedName>
        <fullName evidence="8">TEA domain-containing protein</fullName>
    </recommendedName>
</protein>
<evidence type="ECO:0000256" key="6">
    <source>
        <dbReference type="PROSITE-ProRule" id="PRU00505"/>
    </source>
</evidence>
<dbReference type="PANTHER" id="PTHR11834:SF0">
    <property type="entry name" value="PROTEIN SCALLOPED"/>
    <property type="match status" value="1"/>
</dbReference>
<feature type="DNA-binding region" description="TEA" evidence="6">
    <location>
        <begin position="102"/>
        <end position="170"/>
    </location>
</feature>
<evidence type="ECO:0000256" key="4">
    <source>
        <dbReference type="ARBA" id="ARBA00023163"/>
    </source>
</evidence>
<dbReference type="InterPro" id="IPR038096">
    <property type="entry name" value="TEA/ATTS_sf"/>
</dbReference>
<comment type="caution">
    <text evidence="9">The sequence shown here is derived from an EMBL/GenBank/DDBJ whole genome shotgun (WGS) entry which is preliminary data.</text>
</comment>
<keyword evidence="3" id="KW-0805">Transcription regulation</keyword>
<name>A0ABR0K4R4_9EURO</name>
<evidence type="ECO:0000313" key="9">
    <source>
        <dbReference type="EMBL" id="KAK5087259.1"/>
    </source>
</evidence>
<comment type="similarity">
    <text evidence="2">Belongs to the TEC1 family.</text>
</comment>
<dbReference type="PROSITE" id="PS51088">
    <property type="entry name" value="TEA_2"/>
    <property type="match status" value="1"/>
</dbReference>
<feature type="region of interest" description="Disordered" evidence="7">
    <location>
        <begin position="1"/>
        <end position="20"/>
    </location>
</feature>
<feature type="compositionally biased region" description="Basic and acidic residues" evidence="7">
    <location>
        <begin position="841"/>
        <end position="855"/>
    </location>
</feature>
<dbReference type="EMBL" id="JAVRRG010000094">
    <property type="protein sequence ID" value="KAK5087259.1"/>
    <property type="molecule type" value="Genomic_DNA"/>
</dbReference>
<gene>
    <name evidence="9" type="ORF">LTR24_006854</name>
</gene>
<dbReference type="Pfam" id="PF01285">
    <property type="entry name" value="TEA"/>
    <property type="match status" value="1"/>
</dbReference>
<evidence type="ECO:0000256" key="2">
    <source>
        <dbReference type="ARBA" id="ARBA00008421"/>
    </source>
</evidence>
<dbReference type="Gene3D" id="6.10.20.40">
    <property type="entry name" value="TEA/ATTS domain"/>
    <property type="match status" value="1"/>
</dbReference>
<dbReference type="PANTHER" id="PTHR11834">
    <property type="entry name" value="TRANSCRIPTIONAL ENHANCER FACTOR TEF RELATED"/>
    <property type="match status" value="1"/>
</dbReference>
<organism evidence="9 10">
    <name type="scientific">Lithohypha guttulata</name>
    <dbReference type="NCBI Taxonomy" id="1690604"/>
    <lineage>
        <taxon>Eukaryota</taxon>
        <taxon>Fungi</taxon>
        <taxon>Dikarya</taxon>
        <taxon>Ascomycota</taxon>
        <taxon>Pezizomycotina</taxon>
        <taxon>Eurotiomycetes</taxon>
        <taxon>Chaetothyriomycetidae</taxon>
        <taxon>Chaetothyriales</taxon>
        <taxon>Trichomeriaceae</taxon>
        <taxon>Lithohypha</taxon>
    </lineage>
</organism>